<keyword evidence="1" id="KW-0732">Signal</keyword>
<name>X5MET2_9HYPH</name>
<dbReference type="HOGENOM" id="CLU_096085_0_1_5"/>
<dbReference type="KEGG" id="pect:BN1012_Phect2915"/>
<dbReference type="EMBL" id="HG966617">
    <property type="protein sequence ID" value="CDO61127.1"/>
    <property type="molecule type" value="Genomic_DNA"/>
</dbReference>
<dbReference type="OrthoDB" id="9814802at2"/>
<gene>
    <name evidence="2" type="ORF">BN1012_Phect2915</name>
</gene>
<dbReference type="AlphaFoldDB" id="X5MET2"/>
<evidence type="ECO:0000256" key="1">
    <source>
        <dbReference type="SAM" id="SignalP"/>
    </source>
</evidence>
<feature type="signal peptide" evidence="1">
    <location>
        <begin position="1"/>
        <end position="38"/>
    </location>
</feature>
<dbReference type="RefSeq" id="WP_081826253.1">
    <property type="nucleotide sequence ID" value="NZ_HG966617.1"/>
</dbReference>
<sequence>MIRHTIRRSLRSLMSPHKLGVTAGAALIALAGFSSAQAQQAEGAKVEPSVVEQHGMWVFECTPSEGKEFCSMQQVLSNADTKEVLLHVTIAYHPRTADLLMVSRTPLGVELPLGVGLQVDEGQQMAAPYTNCTTAGCRATAPLSADLVNTLKNGNTMKISFGYRGQRIDAPVSLTGFTAAYNAITARKPVATQPSLTAPAQ</sequence>
<dbReference type="Pfam" id="PF06776">
    <property type="entry name" value="IalB"/>
    <property type="match status" value="1"/>
</dbReference>
<organism evidence="2 3">
    <name type="scientific">Candidatus Phaeomarinibacter ectocarpi</name>
    <dbReference type="NCBI Taxonomy" id="1458461"/>
    <lineage>
        <taxon>Bacteria</taxon>
        <taxon>Pseudomonadati</taxon>
        <taxon>Pseudomonadota</taxon>
        <taxon>Alphaproteobacteria</taxon>
        <taxon>Hyphomicrobiales</taxon>
        <taxon>Parvibaculaceae</taxon>
        <taxon>Candidatus Phaeomarinibacter</taxon>
    </lineage>
</organism>
<dbReference type="STRING" id="1458461.BN1012_Phect2915"/>
<evidence type="ECO:0000313" key="3">
    <source>
        <dbReference type="Proteomes" id="UP000032160"/>
    </source>
</evidence>
<proteinExistence type="predicted"/>
<keyword evidence="3" id="KW-1185">Reference proteome</keyword>
<protein>
    <submittedName>
        <fullName evidence="2">Invasion associated family protein</fullName>
    </submittedName>
</protein>
<dbReference type="Proteomes" id="UP000032160">
    <property type="component" value="Chromosome I"/>
</dbReference>
<feature type="chain" id="PRO_5004957918" evidence="1">
    <location>
        <begin position="39"/>
        <end position="201"/>
    </location>
</feature>
<accession>X5MET2</accession>
<dbReference type="InterPro" id="IPR038696">
    <property type="entry name" value="IalB_sf"/>
</dbReference>
<dbReference type="Gene3D" id="2.60.40.1880">
    <property type="entry name" value="Invasion associated locus B (IalB) protein"/>
    <property type="match status" value="1"/>
</dbReference>
<dbReference type="InterPro" id="IPR010642">
    <property type="entry name" value="Invasion_prot_B"/>
</dbReference>
<reference evidence="2 3" key="1">
    <citation type="journal article" date="2014" name="Front. Genet.">
        <title>Genome and metabolic network of "Candidatus Phaeomarinobacter ectocarpi" Ec32, a new candidate genus of Alphaproteobacteria frequently associated with brown algae.</title>
        <authorList>
            <person name="Dittami S.M."/>
            <person name="Barbeyron T."/>
            <person name="Boyen C."/>
            <person name="Cambefort J."/>
            <person name="Collet G."/>
            <person name="Delage L."/>
            <person name="Gobet A."/>
            <person name="Groisillier A."/>
            <person name="Leblanc C."/>
            <person name="Michel G."/>
            <person name="Scornet D."/>
            <person name="Siegel A."/>
            <person name="Tapia J.E."/>
            <person name="Tonon T."/>
        </authorList>
    </citation>
    <scope>NUCLEOTIDE SEQUENCE [LARGE SCALE GENOMIC DNA]</scope>
    <source>
        <strain evidence="2 3">Ec32</strain>
    </source>
</reference>
<evidence type="ECO:0000313" key="2">
    <source>
        <dbReference type="EMBL" id="CDO61127.1"/>
    </source>
</evidence>